<dbReference type="Gene3D" id="2.30.30.280">
    <property type="entry name" value="Adenine nucleotide alpha hydrolases-like domains"/>
    <property type="match status" value="1"/>
</dbReference>
<dbReference type="EC" id="2.8.1.13" evidence="10"/>
<dbReference type="STRING" id="1797542.A3J59_00470"/>
<feature type="binding site" evidence="10">
    <location>
        <position position="125"/>
    </location>
    <ligand>
        <name>ATP</name>
        <dbReference type="ChEBI" id="CHEBI:30616"/>
    </ligand>
</feature>
<evidence type="ECO:0000256" key="2">
    <source>
        <dbReference type="ARBA" id="ARBA00022555"/>
    </source>
</evidence>
<dbReference type="InterPro" id="IPR046884">
    <property type="entry name" value="MnmA-like_central"/>
</dbReference>
<dbReference type="GO" id="GO:0000049">
    <property type="term" value="F:tRNA binding"/>
    <property type="evidence" value="ECO:0007669"/>
    <property type="project" value="UniProtKB-KW"/>
</dbReference>
<dbReference type="FunFam" id="2.30.30.280:FF:000001">
    <property type="entry name" value="tRNA-specific 2-thiouridylase MnmA"/>
    <property type="match status" value="1"/>
</dbReference>
<evidence type="ECO:0000313" key="13">
    <source>
        <dbReference type="EMBL" id="OGY50994.1"/>
    </source>
</evidence>
<keyword evidence="8" id="KW-1015">Disulfide bond</keyword>
<dbReference type="InterPro" id="IPR014729">
    <property type="entry name" value="Rossmann-like_a/b/a_fold"/>
</dbReference>
<dbReference type="Pfam" id="PF20259">
    <property type="entry name" value="tRNA_Me_trans_M"/>
    <property type="match status" value="1"/>
</dbReference>
<feature type="domain" description="tRNA-specific 2-thiouridylase MnmA-like C-terminal" evidence="11">
    <location>
        <begin position="279"/>
        <end position="352"/>
    </location>
</feature>
<sequence>MKKNKVLIAMSGGVDSSVAAALLKDQGFDCVGAFFVTWTERLAGLHMCPWEQDAFDARRVCDRLGIPLRTFNFEAEYRARVIEYFFREYEQGRTPNPDVRCNREIKFNLFLQKAKQLDADFIATGHYAQIKKQGDTYQLRKAKDAHKDQSYFLYTLTQPQLRQTLFPIGGLTKPRVRQLAKKYRLPNWDKKDSQGICFLGAVKLRDFLQTRIPIKWGNIVDTAGKIVGEHEGTAFYTIGQRQGLKIGGAGQPYYVVAKNHQTNTIIVSRADSEALLASTLEAGDLTWVHEMPKLPLRCHAKIRYRQPDQRVTVSRGGDGTLTVNFAKPQRAATVGQSVVFYRGKQVLGGGVVERVTP</sequence>
<keyword evidence="2 10" id="KW-0820">tRNA-binding</keyword>
<dbReference type="GO" id="GO:0005524">
    <property type="term" value="F:ATP binding"/>
    <property type="evidence" value="ECO:0007669"/>
    <property type="project" value="UniProtKB-KW"/>
</dbReference>
<comment type="caution">
    <text evidence="10">Lacks conserved residue(s) required for the propagation of feature annotation.</text>
</comment>
<keyword evidence="4 10" id="KW-0819">tRNA processing</keyword>
<evidence type="ECO:0000256" key="3">
    <source>
        <dbReference type="ARBA" id="ARBA00022679"/>
    </source>
</evidence>
<comment type="similarity">
    <text evidence="10">Belongs to the MnmA/TRMU family.</text>
</comment>
<keyword evidence="3 10" id="KW-0808">Transferase</keyword>
<dbReference type="Pfam" id="PF20258">
    <property type="entry name" value="tRNA_Me_trans_C"/>
    <property type="match status" value="1"/>
</dbReference>
<feature type="region of interest" description="Interaction with tRNA" evidence="10">
    <location>
        <begin position="303"/>
        <end position="304"/>
    </location>
</feature>
<feature type="site" description="Interaction with tRNA" evidence="10">
    <location>
        <position position="336"/>
    </location>
</feature>
<dbReference type="AlphaFoldDB" id="A0A1G1YFI0"/>
<evidence type="ECO:0000256" key="7">
    <source>
        <dbReference type="ARBA" id="ARBA00022884"/>
    </source>
</evidence>
<dbReference type="PANTHER" id="PTHR11933:SF5">
    <property type="entry name" value="MITOCHONDRIAL TRNA-SPECIFIC 2-THIOURIDYLASE 1"/>
    <property type="match status" value="1"/>
</dbReference>
<organism evidence="13 14">
    <name type="scientific">Candidatus Buchananbacteria bacterium RIFCSPHIGHO2_02_FULL_56_16</name>
    <dbReference type="NCBI Taxonomy" id="1797542"/>
    <lineage>
        <taxon>Bacteria</taxon>
        <taxon>Candidatus Buchananiibacteriota</taxon>
    </lineage>
</organism>
<evidence type="ECO:0000256" key="8">
    <source>
        <dbReference type="ARBA" id="ARBA00023157"/>
    </source>
</evidence>
<evidence type="ECO:0000256" key="1">
    <source>
        <dbReference type="ARBA" id="ARBA00022490"/>
    </source>
</evidence>
<feature type="active site" description="Cysteine persulfide intermediate" evidence="10">
    <location>
        <position position="197"/>
    </location>
</feature>
<comment type="catalytic activity">
    <reaction evidence="9 10">
        <text>S-sulfanyl-L-cysteinyl-[protein] + uridine(34) in tRNA + AH2 + ATP = 2-thiouridine(34) in tRNA + L-cysteinyl-[protein] + A + AMP + diphosphate + H(+)</text>
        <dbReference type="Rhea" id="RHEA:47032"/>
        <dbReference type="Rhea" id="RHEA-COMP:10131"/>
        <dbReference type="Rhea" id="RHEA-COMP:11726"/>
        <dbReference type="Rhea" id="RHEA-COMP:11727"/>
        <dbReference type="Rhea" id="RHEA-COMP:11728"/>
        <dbReference type="ChEBI" id="CHEBI:13193"/>
        <dbReference type="ChEBI" id="CHEBI:15378"/>
        <dbReference type="ChEBI" id="CHEBI:17499"/>
        <dbReference type="ChEBI" id="CHEBI:29950"/>
        <dbReference type="ChEBI" id="CHEBI:30616"/>
        <dbReference type="ChEBI" id="CHEBI:33019"/>
        <dbReference type="ChEBI" id="CHEBI:61963"/>
        <dbReference type="ChEBI" id="CHEBI:65315"/>
        <dbReference type="ChEBI" id="CHEBI:87170"/>
        <dbReference type="ChEBI" id="CHEBI:456215"/>
        <dbReference type="EC" id="2.8.1.13"/>
    </reaction>
</comment>
<feature type="active site" description="Nucleophile" evidence="10">
    <location>
        <position position="101"/>
    </location>
</feature>
<evidence type="ECO:0000256" key="6">
    <source>
        <dbReference type="ARBA" id="ARBA00022840"/>
    </source>
</evidence>
<evidence type="ECO:0000256" key="5">
    <source>
        <dbReference type="ARBA" id="ARBA00022741"/>
    </source>
</evidence>
<dbReference type="Pfam" id="PF03054">
    <property type="entry name" value="tRNA_Me_trans"/>
    <property type="match status" value="1"/>
</dbReference>
<dbReference type="GO" id="GO:0103016">
    <property type="term" value="F:tRNA-uridine 2-sulfurtransferase activity"/>
    <property type="evidence" value="ECO:0007669"/>
    <property type="project" value="UniProtKB-EC"/>
</dbReference>
<dbReference type="CDD" id="cd01998">
    <property type="entry name" value="MnmA_TRMU-like"/>
    <property type="match status" value="1"/>
</dbReference>
<comment type="subcellular location">
    <subcellularLocation>
        <location evidence="10">Cytoplasm</location>
    </subcellularLocation>
</comment>
<comment type="function">
    <text evidence="10">Catalyzes the 2-thiolation of uridine at the wobble position (U34) of tRNA, leading to the formation of s(2)U34.</text>
</comment>
<feature type="binding site" evidence="10">
    <location>
        <position position="35"/>
    </location>
    <ligand>
        <name>ATP</name>
        <dbReference type="ChEBI" id="CHEBI:30616"/>
    </ligand>
</feature>
<evidence type="ECO:0000259" key="12">
    <source>
        <dbReference type="Pfam" id="PF20259"/>
    </source>
</evidence>
<dbReference type="SUPFAM" id="SSF52402">
    <property type="entry name" value="Adenine nucleotide alpha hydrolases-like"/>
    <property type="match status" value="1"/>
</dbReference>
<dbReference type="InterPro" id="IPR004506">
    <property type="entry name" value="MnmA-like"/>
</dbReference>
<comment type="caution">
    <text evidence="13">The sequence shown here is derived from an EMBL/GenBank/DDBJ whole genome shotgun (WGS) entry which is preliminary data.</text>
</comment>
<dbReference type="HAMAP" id="MF_00144">
    <property type="entry name" value="tRNA_thiouridyl_MnmA"/>
    <property type="match status" value="1"/>
</dbReference>
<dbReference type="Proteomes" id="UP000177310">
    <property type="component" value="Unassembled WGS sequence"/>
</dbReference>
<feature type="binding site" evidence="10">
    <location>
        <begin position="9"/>
        <end position="16"/>
    </location>
    <ligand>
        <name>ATP</name>
        <dbReference type="ChEBI" id="CHEBI:30616"/>
    </ligand>
</feature>
<dbReference type="NCBIfam" id="TIGR00420">
    <property type="entry name" value="trmU"/>
    <property type="match status" value="1"/>
</dbReference>
<keyword evidence="7 10" id="KW-0694">RNA-binding</keyword>
<evidence type="ECO:0000256" key="10">
    <source>
        <dbReference type="HAMAP-Rule" id="MF_00144"/>
    </source>
</evidence>
<evidence type="ECO:0000256" key="9">
    <source>
        <dbReference type="ARBA" id="ARBA00051542"/>
    </source>
</evidence>
<reference evidence="13 14" key="1">
    <citation type="journal article" date="2016" name="Nat. Commun.">
        <title>Thousands of microbial genomes shed light on interconnected biogeochemical processes in an aquifer system.</title>
        <authorList>
            <person name="Anantharaman K."/>
            <person name="Brown C.T."/>
            <person name="Hug L.A."/>
            <person name="Sharon I."/>
            <person name="Castelle C.J."/>
            <person name="Probst A.J."/>
            <person name="Thomas B.C."/>
            <person name="Singh A."/>
            <person name="Wilkins M.J."/>
            <person name="Karaoz U."/>
            <person name="Brodie E.L."/>
            <person name="Williams K.H."/>
            <person name="Hubbard S.S."/>
            <person name="Banfield J.F."/>
        </authorList>
    </citation>
    <scope>NUCLEOTIDE SEQUENCE [LARGE SCALE GENOMIC DNA]</scope>
</reference>
<gene>
    <name evidence="10" type="primary">mnmA</name>
    <name evidence="13" type="ORF">A3J59_00470</name>
</gene>
<dbReference type="Gene3D" id="3.40.50.620">
    <property type="entry name" value="HUPs"/>
    <property type="match status" value="1"/>
</dbReference>
<dbReference type="GO" id="GO:0005737">
    <property type="term" value="C:cytoplasm"/>
    <property type="evidence" value="ECO:0007669"/>
    <property type="project" value="UniProtKB-SubCell"/>
</dbReference>
<dbReference type="EMBL" id="MHIL01000026">
    <property type="protein sequence ID" value="OGY50994.1"/>
    <property type="molecule type" value="Genomic_DNA"/>
</dbReference>
<dbReference type="InterPro" id="IPR046885">
    <property type="entry name" value="MnmA-like_C"/>
</dbReference>
<dbReference type="FunFam" id="2.40.30.10:FF:000023">
    <property type="entry name" value="tRNA-specific 2-thiouridylase MnmA"/>
    <property type="match status" value="1"/>
</dbReference>
<dbReference type="InterPro" id="IPR023382">
    <property type="entry name" value="MnmA-like_central_sf"/>
</dbReference>
<feature type="region of interest" description="Interaction with target base in tRNA" evidence="10">
    <location>
        <begin position="96"/>
        <end position="98"/>
    </location>
</feature>
<evidence type="ECO:0000313" key="14">
    <source>
        <dbReference type="Proteomes" id="UP000177310"/>
    </source>
</evidence>
<proteinExistence type="inferred from homology"/>
<dbReference type="NCBIfam" id="NF001138">
    <property type="entry name" value="PRK00143.1"/>
    <property type="match status" value="1"/>
</dbReference>
<dbReference type="FunFam" id="3.40.50.620:FF:000115">
    <property type="entry name" value="tRNA-specific 2-thiouridylase MnmA"/>
    <property type="match status" value="1"/>
</dbReference>
<keyword evidence="5 10" id="KW-0547">Nucleotide-binding</keyword>
<dbReference type="PANTHER" id="PTHR11933">
    <property type="entry name" value="TRNA 5-METHYLAMINOMETHYL-2-THIOURIDYLATE -METHYLTRANSFERASE"/>
    <property type="match status" value="1"/>
</dbReference>
<keyword evidence="1 10" id="KW-0963">Cytoplasm</keyword>
<feature type="site" description="Interaction with tRNA" evidence="10">
    <location>
        <position position="126"/>
    </location>
</feature>
<feature type="domain" description="tRNA-specific 2-thiouridylase MnmA-like central" evidence="12">
    <location>
        <begin position="205"/>
        <end position="269"/>
    </location>
</feature>
<dbReference type="Gene3D" id="2.40.30.10">
    <property type="entry name" value="Translation factors"/>
    <property type="match status" value="1"/>
</dbReference>
<evidence type="ECO:0000259" key="11">
    <source>
        <dbReference type="Pfam" id="PF20258"/>
    </source>
</evidence>
<name>A0A1G1YFI0_9BACT</name>
<protein>
    <recommendedName>
        <fullName evidence="10">tRNA-specific 2-thiouridylase MnmA</fullName>
        <ecNumber evidence="10">2.8.1.13</ecNumber>
    </recommendedName>
</protein>
<keyword evidence="6 10" id="KW-0067">ATP-binding</keyword>
<dbReference type="GO" id="GO:0002143">
    <property type="term" value="P:tRNA wobble position uridine thiolation"/>
    <property type="evidence" value="ECO:0007669"/>
    <property type="project" value="TreeGrafter"/>
</dbReference>
<feature type="region of interest" description="Interaction with tRNA" evidence="10">
    <location>
        <begin position="147"/>
        <end position="149"/>
    </location>
</feature>
<accession>A0A1G1YFI0</accession>
<evidence type="ECO:0000256" key="4">
    <source>
        <dbReference type="ARBA" id="ARBA00022694"/>
    </source>
</evidence>